<keyword evidence="16" id="KW-1185">Reference proteome</keyword>
<evidence type="ECO:0000256" key="6">
    <source>
        <dbReference type="ARBA" id="ARBA00022679"/>
    </source>
</evidence>
<evidence type="ECO:0000256" key="3">
    <source>
        <dbReference type="ARBA" id="ARBA00005189"/>
    </source>
</evidence>
<evidence type="ECO:0000256" key="8">
    <source>
        <dbReference type="ARBA" id="ARBA00022798"/>
    </source>
</evidence>
<evidence type="ECO:0000256" key="13">
    <source>
        <dbReference type="ARBA" id="ARBA00023315"/>
    </source>
</evidence>
<keyword evidence="6 14" id="KW-0808">Transferase</keyword>
<keyword evidence="5" id="KW-0444">Lipid biosynthesis</keyword>
<evidence type="ECO:0000256" key="11">
    <source>
        <dbReference type="ARBA" id="ARBA00023098"/>
    </source>
</evidence>
<keyword evidence="12" id="KW-0472">Membrane</keyword>
<accession>A0A6G0WZG7</accession>
<keyword evidence="11" id="KW-0443">Lipid metabolism</keyword>
<dbReference type="GO" id="GO:0004144">
    <property type="term" value="F:diacylglycerol O-acyltransferase activity"/>
    <property type="evidence" value="ECO:0007669"/>
    <property type="project" value="TreeGrafter"/>
</dbReference>
<dbReference type="AlphaFoldDB" id="A0A6G0WZG7"/>
<dbReference type="GO" id="GO:0005789">
    <property type="term" value="C:endoplasmic reticulum membrane"/>
    <property type="evidence" value="ECO:0007669"/>
    <property type="project" value="UniProtKB-SubCell"/>
</dbReference>
<comment type="pathway">
    <text evidence="3">Lipid metabolism.</text>
</comment>
<name>A0A6G0WZG7_9STRA</name>
<dbReference type="InterPro" id="IPR007130">
    <property type="entry name" value="DAGAT"/>
</dbReference>
<dbReference type="EMBL" id="VJMJ01000127">
    <property type="protein sequence ID" value="KAF0732990.1"/>
    <property type="molecule type" value="Genomic_DNA"/>
</dbReference>
<keyword evidence="8" id="KW-0319">Glycerol metabolism</keyword>
<dbReference type="GO" id="GO:0019432">
    <property type="term" value="P:triglyceride biosynthetic process"/>
    <property type="evidence" value="ECO:0007669"/>
    <property type="project" value="TreeGrafter"/>
</dbReference>
<comment type="similarity">
    <text evidence="4 14">Belongs to the diacylglycerol acyltransferase family.</text>
</comment>
<keyword evidence="9 14" id="KW-0256">Endoplasmic reticulum</keyword>
<evidence type="ECO:0000313" key="15">
    <source>
        <dbReference type="EMBL" id="KAF0732990.1"/>
    </source>
</evidence>
<dbReference type="PANTHER" id="PTHR12317">
    <property type="entry name" value="DIACYLGLYCEROL O-ACYLTRANSFERASE"/>
    <property type="match status" value="1"/>
</dbReference>
<dbReference type="VEuPathDB" id="FungiDB:AeMF1_013467"/>
<evidence type="ECO:0000256" key="2">
    <source>
        <dbReference type="ARBA" id="ARBA00004771"/>
    </source>
</evidence>
<evidence type="ECO:0000256" key="5">
    <source>
        <dbReference type="ARBA" id="ARBA00022516"/>
    </source>
</evidence>
<evidence type="ECO:0000313" key="16">
    <source>
        <dbReference type="Proteomes" id="UP000481153"/>
    </source>
</evidence>
<gene>
    <name evidence="15" type="ORF">Ae201684_010093</name>
</gene>
<comment type="caution">
    <text evidence="15">The sequence shown here is derived from an EMBL/GenBank/DDBJ whole genome shotgun (WGS) entry which is preliminary data.</text>
</comment>
<evidence type="ECO:0000256" key="7">
    <source>
        <dbReference type="ARBA" id="ARBA00022692"/>
    </source>
</evidence>
<comment type="pathway">
    <text evidence="2">Glycerolipid metabolism; triacylglycerol biosynthesis.</text>
</comment>
<keyword evidence="7" id="KW-0812">Transmembrane</keyword>
<comment type="subcellular location">
    <subcellularLocation>
        <location evidence="1 14">Endoplasmic reticulum membrane</location>
        <topology evidence="1 14">Multi-pass membrane protein</topology>
    </subcellularLocation>
</comment>
<dbReference type="Pfam" id="PF03982">
    <property type="entry name" value="DAGAT"/>
    <property type="match status" value="1"/>
</dbReference>
<organism evidence="15 16">
    <name type="scientific">Aphanomyces euteiches</name>
    <dbReference type="NCBI Taxonomy" id="100861"/>
    <lineage>
        <taxon>Eukaryota</taxon>
        <taxon>Sar</taxon>
        <taxon>Stramenopiles</taxon>
        <taxon>Oomycota</taxon>
        <taxon>Saprolegniomycetes</taxon>
        <taxon>Saprolegniales</taxon>
        <taxon>Verrucalvaceae</taxon>
        <taxon>Aphanomyces</taxon>
    </lineage>
</organism>
<protein>
    <recommendedName>
        <fullName evidence="14">Acyltransferase</fullName>
        <ecNumber evidence="14">2.3.1.-</ecNumber>
    </recommendedName>
</protein>
<sequence>MSVIAIAGVGLFVASLALLIQQTSLDLWQDVGIALIIGYLPSYLEPSPTTASGRFWPWWALQDWRWVLPFVKKSGLHFEAPLTSDKQYVIAAHPHGMASYHHGVLMGNISTPKFRDVVGENRRHLGASIVFRIPVYREIMLFFGVVDASRRVANAVLKSGKTLVILVGGVIEQMMAERGKHLVYAKKRKGHCKLAIQHGVPVVPVYCFGETDTYDCSTFMLPFRQWVAKKFSIALTICSGPYWWFPAYPFDVEFHHVFGKPIETTKNENPTQEEIDRVHSQYVAELERIFHKYKAQFGHPDATLTVC</sequence>
<dbReference type="PANTHER" id="PTHR12317:SF0">
    <property type="entry name" value="ACYLTRANSFERASE"/>
    <property type="match status" value="1"/>
</dbReference>
<keyword evidence="10" id="KW-1133">Transmembrane helix</keyword>
<evidence type="ECO:0000256" key="14">
    <source>
        <dbReference type="RuleBase" id="RU367023"/>
    </source>
</evidence>
<evidence type="ECO:0000256" key="4">
    <source>
        <dbReference type="ARBA" id="ARBA00005420"/>
    </source>
</evidence>
<reference evidence="15 16" key="1">
    <citation type="submission" date="2019-07" db="EMBL/GenBank/DDBJ databases">
        <title>Genomics analysis of Aphanomyces spp. identifies a new class of oomycete effector associated with host adaptation.</title>
        <authorList>
            <person name="Gaulin E."/>
        </authorList>
    </citation>
    <scope>NUCLEOTIDE SEQUENCE [LARGE SCALE GENOMIC DNA]</scope>
    <source>
        <strain evidence="15 16">ATCC 201684</strain>
    </source>
</reference>
<evidence type="ECO:0000256" key="10">
    <source>
        <dbReference type="ARBA" id="ARBA00022989"/>
    </source>
</evidence>
<proteinExistence type="inferred from homology"/>
<dbReference type="CDD" id="cd07987">
    <property type="entry name" value="LPLAT_MGAT-like"/>
    <property type="match status" value="1"/>
</dbReference>
<dbReference type="Proteomes" id="UP000481153">
    <property type="component" value="Unassembled WGS sequence"/>
</dbReference>
<dbReference type="GO" id="GO:0006071">
    <property type="term" value="P:glycerol metabolic process"/>
    <property type="evidence" value="ECO:0007669"/>
    <property type="project" value="UniProtKB-KW"/>
</dbReference>
<evidence type="ECO:0000256" key="1">
    <source>
        <dbReference type="ARBA" id="ARBA00004477"/>
    </source>
</evidence>
<evidence type="ECO:0000256" key="12">
    <source>
        <dbReference type="ARBA" id="ARBA00023136"/>
    </source>
</evidence>
<evidence type="ECO:0000256" key="9">
    <source>
        <dbReference type="ARBA" id="ARBA00022824"/>
    </source>
</evidence>
<keyword evidence="13" id="KW-0012">Acyltransferase</keyword>
<dbReference type="EC" id="2.3.1.-" evidence="14"/>